<evidence type="ECO:0000313" key="3">
    <source>
        <dbReference type="Proteomes" id="UP000076532"/>
    </source>
</evidence>
<keyword evidence="3" id="KW-1185">Reference proteome</keyword>
<dbReference type="Proteomes" id="UP000076532">
    <property type="component" value="Unassembled WGS sequence"/>
</dbReference>
<gene>
    <name evidence="2" type="ORF">FIBSPDRAFT_867488</name>
</gene>
<evidence type="ECO:0000256" key="1">
    <source>
        <dbReference type="SAM" id="MobiDB-lite"/>
    </source>
</evidence>
<name>A0A166DYM4_9AGAM</name>
<reference evidence="2 3" key="1">
    <citation type="journal article" date="2016" name="Mol. Biol. Evol.">
        <title>Comparative Genomics of Early-Diverging Mushroom-Forming Fungi Provides Insights into the Origins of Lignocellulose Decay Capabilities.</title>
        <authorList>
            <person name="Nagy L.G."/>
            <person name="Riley R."/>
            <person name="Tritt A."/>
            <person name="Adam C."/>
            <person name="Daum C."/>
            <person name="Floudas D."/>
            <person name="Sun H."/>
            <person name="Yadav J.S."/>
            <person name="Pangilinan J."/>
            <person name="Larsson K.H."/>
            <person name="Matsuura K."/>
            <person name="Barry K."/>
            <person name="Labutti K."/>
            <person name="Kuo R."/>
            <person name="Ohm R.A."/>
            <person name="Bhattacharya S.S."/>
            <person name="Shirouzu T."/>
            <person name="Yoshinaga Y."/>
            <person name="Martin F.M."/>
            <person name="Grigoriev I.V."/>
            <person name="Hibbett D.S."/>
        </authorList>
    </citation>
    <scope>NUCLEOTIDE SEQUENCE [LARGE SCALE GENOMIC DNA]</scope>
    <source>
        <strain evidence="2 3">CBS 109695</strain>
    </source>
</reference>
<organism evidence="2 3">
    <name type="scientific">Athelia psychrophila</name>
    <dbReference type="NCBI Taxonomy" id="1759441"/>
    <lineage>
        <taxon>Eukaryota</taxon>
        <taxon>Fungi</taxon>
        <taxon>Dikarya</taxon>
        <taxon>Basidiomycota</taxon>
        <taxon>Agaricomycotina</taxon>
        <taxon>Agaricomycetes</taxon>
        <taxon>Agaricomycetidae</taxon>
        <taxon>Atheliales</taxon>
        <taxon>Atheliaceae</taxon>
        <taxon>Athelia</taxon>
    </lineage>
</organism>
<feature type="compositionally biased region" description="Pro residues" evidence="1">
    <location>
        <begin position="119"/>
        <end position="135"/>
    </location>
</feature>
<dbReference type="OrthoDB" id="3270420at2759"/>
<feature type="region of interest" description="Disordered" evidence="1">
    <location>
        <begin position="55"/>
        <end position="199"/>
    </location>
</feature>
<feature type="compositionally biased region" description="Low complexity" evidence="1">
    <location>
        <begin position="166"/>
        <end position="188"/>
    </location>
</feature>
<feature type="region of interest" description="Disordered" evidence="1">
    <location>
        <begin position="1"/>
        <end position="20"/>
    </location>
</feature>
<sequence length="326" mass="36054">MTTDHPPPAQAQQVPPWSRQRVNLDSLVSDNGTPNVLGDCDPDLFDTLLDFKTESDECAPRPNGRANANRPSSPTPSAPQRPSSAPSRKPSRALLPPNALCLHLADGPVPAPHMHDPPHTPPPPPDPSGPAPPARPRVHFRSRVRITSGIGRQHRRSQPDIRGIDSSDFYPSSRSGSPSSSISAPLRSPTDEDTSPWGTLGQRVGLMALQKKIKGASPQRRRHLPIPPSRRHNEYRHRHALSADDGDAEQVDERTPLRGSFRRSVAYAYAEGEGVREDDILDDDSDDERLSAEIDEVFGKFPGRLLNHHYWWFQLEPILCCNYAAE</sequence>
<evidence type="ECO:0000313" key="2">
    <source>
        <dbReference type="EMBL" id="KZP15208.1"/>
    </source>
</evidence>
<proteinExistence type="predicted"/>
<protein>
    <submittedName>
        <fullName evidence="2">Uncharacterized protein</fullName>
    </submittedName>
</protein>
<accession>A0A166DYM4</accession>
<dbReference type="EMBL" id="KV417607">
    <property type="protein sequence ID" value="KZP15208.1"/>
    <property type="molecule type" value="Genomic_DNA"/>
</dbReference>
<dbReference type="AlphaFoldDB" id="A0A166DYM4"/>